<evidence type="ECO:0000256" key="4">
    <source>
        <dbReference type="ARBA" id="ARBA00022475"/>
    </source>
</evidence>
<feature type="domain" description="GspL cytoplasmic actin-ATPase-like" evidence="11">
    <location>
        <begin position="61"/>
        <end position="219"/>
    </location>
</feature>
<comment type="similarity">
    <text evidence="2">Belongs to the GSP L family.</text>
</comment>
<keyword evidence="14" id="KW-1185">Reference proteome</keyword>
<dbReference type="GO" id="GO:0015628">
    <property type="term" value="P:protein secretion by the type II secretion system"/>
    <property type="evidence" value="ECO:0007669"/>
    <property type="project" value="InterPro"/>
</dbReference>
<dbReference type="Gene3D" id="3.30.1360.100">
    <property type="entry name" value="General secretion pathway protein M, EpsM"/>
    <property type="match status" value="1"/>
</dbReference>
<evidence type="ECO:0000256" key="10">
    <source>
        <dbReference type="SAM" id="Phobius"/>
    </source>
</evidence>
<dbReference type="RefSeq" id="WP_018575869.1">
    <property type="nucleotide sequence ID" value="NZ_KB892381.1"/>
</dbReference>
<dbReference type="InterPro" id="IPR025691">
    <property type="entry name" value="GspL_pp_dom"/>
</dbReference>
<gene>
    <name evidence="13" type="ORF">Lsha_0348</name>
</gene>
<evidence type="ECO:0000259" key="12">
    <source>
        <dbReference type="Pfam" id="PF12693"/>
    </source>
</evidence>
<evidence type="ECO:0000313" key="14">
    <source>
        <dbReference type="Proteomes" id="UP000054600"/>
    </source>
</evidence>
<dbReference type="Gene3D" id="3.30.420.380">
    <property type="match status" value="1"/>
</dbReference>
<dbReference type="GO" id="GO:0009276">
    <property type="term" value="C:Gram-negative-bacterium-type cell wall"/>
    <property type="evidence" value="ECO:0007669"/>
    <property type="project" value="InterPro"/>
</dbReference>
<comment type="caution">
    <text evidence="13">The sequence shown here is derived from an EMBL/GenBank/DDBJ whole genome shotgun (WGS) entry which is preliminary data.</text>
</comment>
<dbReference type="Pfam" id="PF12693">
    <property type="entry name" value="GspL_C"/>
    <property type="match status" value="1"/>
</dbReference>
<accession>A0A0W0Z7Y3</accession>
<dbReference type="eggNOG" id="COG3297">
    <property type="taxonomic scope" value="Bacteria"/>
</dbReference>
<name>A0A0W0Z7Y3_9GAMM</name>
<evidence type="ECO:0000256" key="8">
    <source>
        <dbReference type="ARBA" id="ARBA00022989"/>
    </source>
</evidence>
<evidence type="ECO:0000256" key="3">
    <source>
        <dbReference type="ARBA" id="ARBA00022448"/>
    </source>
</evidence>
<dbReference type="OrthoDB" id="7011844at2"/>
<dbReference type="NCBIfam" id="TIGR01709">
    <property type="entry name" value="typeII_sec_gspL"/>
    <property type="match status" value="1"/>
</dbReference>
<evidence type="ECO:0000256" key="6">
    <source>
        <dbReference type="ARBA" id="ARBA00022692"/>
    </source>
</evidence>
<dbReference type="SUPFAM" id="SSF53067">
    <property type="entry name" value="Actin-like ATPase domain"/>
    <property type="match status" value="1"/>
</dbReference>
<keyword evidence="8 10" id="KW-1133">Transmembrane helix</keyword>
<evidence type="ECO:0000313" key="13">
    <source>
        <dbReference type="EMBL" id="KTD64979.1"/>
    </source>
</evidence>
<reference evidence="13 14" key="1">
    <citation type="submission" date="2015-11" db="EMBL/GenBank/DDBJ databases">
        <title>Genomic analysis of 38 Legionella species identifies large and diverse effector repertoires.</title>
        <authorList>
            <person name="Burstein D."/>
            <person name="Amaro F."/>
            <person name="Zusman T."/>
            <person name="Lifshitz Z."/>
            <person name="Cohen O."/>
            <person name="Gilbert J.A."/>
            <person name="Pupko T."/>
            <person name="Shuman H.A."/>
            <person name="Segal G."/>
        </authorList>
    </citation>
    <scope>NUCLEOTIDE SEQUENCE [LARGE SCALE GENOMIC DNA]</scope>
    <source>
        <strain evidence="13 14">ATCC 49655</strain>
    </source>
</reference>
<dbReference type="PATRIC" id="fig|1122169.6.peg.394"/>
<dbReference type="GO" id="GO:0005886">
    <property type="term" value="C:plasma membrane"/>
    <property type="evidence" value="ECO:0007669"/>
    <property type="project" value="UniProtKB-SubCell"/>
</dbReference>
<dbReference type="InterPro" id="IPR043129">
    <property type="entry name" value="ATPase_NBD"/>
</dbReference>
<keyword evidence="5" id="KW-0997">Cell inner membrane</keyword>
<keyword evidence="3" id="KW-0813">Transport</keyword>
<dbReference type="Pfam" id="PF05134">
    <property type="entry name" value="T2SSL"/>
    <property type="match status" value="1"/>
</dbReference>
<evidence type="ECO:0000256" key="1">
    <source>
        <dbReference type="ARBA" id="ARBA00004377"/>
    </source>
</evidence>
<dbReference type="InterPro" id="IPR024230">
    <property type="entry name" value="GspL_cyto_dom"/>
</dbReference>
<keyword evidence="4" id="KW-1003">Cell membrane</keyword>
<evidence type="ECO:0000256" key="7">
    <source>
        <dbReference type="ARBA" id="ARBA00022927"/>
    </source>
</evidence>
<dbReference type="InterPro" id="IPR007812">
    <property type="entry name" value="T2SS_protein-GspL"/>
</dbReference>
<dbReference type="GO" id="GO:0015627">
    <property type="term" value="C:type II protein secretion system complex"/>
    <property type="evidence" value="ECO:0007669"/>
    <property type="project" value="InterPro"/>
</dbReference>
<comment type="subcellular location">
    <subcellularLocation>
        <location evidence="1">Cell inner membrane</location>
        <topology evidence="1">Single-pass membrane protein</topology>
    </subcellularLocation>
</comment>
<dbReference type="Proteomes" id="UP000054600">
    <property type="component" value="Unassembled WGS sequence"/>
</dbReference>
<evidence type="ECO:0000256" key="2">
    <source>
        <dbReference type="ARBA" id="ARBA00005318"/>
    </source>
</evidence>
<organism evidence="13 14">
    <name type="scientific">Legionella shakespearei DSM 23087</name>
    <dbReference type="NCBI Taxonomy" id="1122169"/>
    <lineage>
        <taxon>Bacteria</taxon>
        <taxon>Pseudomonadati</taxon>
        <taxon>Pseudomonadota</taxon>
        <taxon>Gammaproteobacteria</taxon>
        <taxon>Legionellales</taxon>
        <taxon>Legionellaceae</taxon>
        <taxon>Legionella</taxon>
    </lineage>
</organism>
<dbReference type="AlphaFoldDB" id="A0A0W0Z7Y3"/>
<dbReference type="EMBL" id="LNYW01000016">
    <property type="protein sequence ID" value="KTD64979.1"/>
    <property type="molecule type" value="Genomic_DNA"/>
</dbReference>
<proteinExistence type="inferred from homology"/>
<keyword evidence="9 10" id="KW-0472">Membrane</keyword>
<protein>
    <submittedName>
        <fullName evidence="13">General secretion pathway protein L</fullName>
    </submittedName>
</protein>
<evidence type="ECO:0000259" key="11">
    <source>
        <dbReference type="Pfam" id="PF05134"/>
    </source>
</evidence>
<feature type="domain" description="GspL periplasmic" evidence="12">
    <location>
        <begin position="237"/>
        <end position="378"/>
    </location>
</feature>
<keyword evidence="6 10" id="KW-0812">Transmembrane</keyword>
<evidence type="ECO:0000256" key="5">
    <source>
        <dbReference type="ARBA" id="ARBA00022519"/>
    </source>
</evidence>
<dbReference type="STRING" id="1122169.Lsha_0348"/>
<feature type="transmembrane region" description="Helical" evidence="10">
    <location>
        <begin position="234"/>
        <end position="259"/>
    </location>
</feature>
<evidence type="ECO:0000256" key="9">
    <source>
        <dbReference type="ARBA" id="ARBA00023136"/>
    </source>
</evidence>
<sequence>MDKCFLFTRHLDENGCFCLKLSQDGSVIAPPAQRTFADIKILQAESATLIVETAASASILDLELPWLPDRKARIAIPYALEDKLAQPLDELHFAFDKARYQNAHYLITVIGKQRLQYLMHQLDGENIEFEAITLDWFATRFEQLVVTESTVLVNDTDFKGALSGDLALSYIKKHPLAQLFLFEDSLIAADPTIPKSNESSHLWIARQLMDSKPLNLCQGDMQHGNTSDWIKKGYLYVGALCGLWLISLLVVNAINVYLLNKQIKQVDEQIAVIYHEFFPEAKQVISPKFRISQVLGDTSADGQTRFWFLLNQFAKAMKEEQITVENLRYQNKTLSVTVISTDFAKLEDIENKLRTLQLNVKQTQAASRDQHVVATLELT</sequence>
<keyword evidence="7" id="KW-0653">Protein transport</keyword>